<evidence type="ECO:0000256" key="2">
    <source>
        <dbReference type="ARBA" id="ARBA00022434"/>
    </source>
</evidence>
<dbReference type="InterPro" id="IPR008331">
    <property type="entry name" value="Ferritin_DPS_dom"/>
</dbReference>
<feature type="domain" description="Ferritin-like diiron" evidence="8">
    <location>
        <begin position="1"/>
        <end position="145"/>
    </location>
</feature>
<dbReference type="GO" id="GO:0042802">
    <property type="term" value="F:identical protein binding"/>
    <property type="evidence" value="ECO:0007669"/>
    <property type="project" value="UniProtKB-ARBA"/>
</dbReference>
<dbReference type="GO" id="GO:0008198">
    <property type="term" value="F:ferrous iron binding"/>
    <property type="evidence" value="ECO:0007669"/>
    <property type="project" value="TreeGrafter"/>
</dbReference>
<dbReference type="GO" id="GO:0005829">
    <property type="term" value="C:cytosol"/>
    <property type="evidence" value="ECO:0007669"/>
    <property type="project" value="TreeGrafter"/>
</dbReference>
<evidence type="ECO:0000313" key="9">
    <source>
        <dbReference type="EMBL" id="RFT16607.1"/>
    </source>
</evidence>
<sequence>MISKKMEEAINKQINEEMYSAYLYLSMAGYFAEQNLMGFHNWFYVQYHEELAHAEKFYRYLVERGGQVRLAAIKEPEHTWKGPRDAFEAVLKHERHITGRINELVDMAEAEKDRASFAMLQWFVNEQVEEEANAQDILAKLEMVGDHKQGLLMIDRALAERKKG</sequence>
<name>A0A3E2BPN8_9BACT</name>
<keyword evidence="7" id="KW-0963">Cytoplasm</keyword>
<feature type="binding site" evidence="6">
    <location>
        <position position="53"/>
    </location>
    <ligand>
        <name>Fe cation</name>
        <dbReference type="ChEBI" id="CHEBI:24875"/>
        <label>1</label>
    </ligand>
</feature>
<dbReference type="PANTHER" id="PTHR11431:SF127">
    <property type="entry name" value="BACTERIAL NON-HEME FERRITIN"/>
    <property type="match status" value="1"/>
</dbReference>
<evidence type="ECO:0000256" key="1">
    <source>
        <dbReference type="ARBA" id="ARBA00006950"/>
    </source>
</evidence>
<evidence type="ECO:0000256" key="7">
    <source>
        <dbReference type="RuleBase" id="RU361145"/>
    </source>
</evidence>
<organism evidence="9 10">
    <name type="scientific">Candidatus Saccharicenans subterraneus</name>
    <dbReference type="NCBI Taxonomy" id="2508984"/>
    <lineage>
        <taxon>Bacteria</taxon>
        <taxon>Candidatus Aminicenantota</taxon>
        <taxon>Candidatus Aminicenantia</taxon>
        <taxon>Candidatus Aminicenantales</taxon>
        <taxon>Candidatus Saccharicenantaceae</taxon>
        <taxon>Candidatus Saccharicenans</taxon>
    </lineage>
</organism>
<dbReference type="EMBL" id="QUAH01000002">
    <property type="protein sequence ID" value="RFT16607.1"/>
    <property type="molecule type" value="Genomic_DNA"/>
</dbReference>
<feature type="binding site" evidence="6">
    <location>
        <position position="17"/>
    </location>
    <ligand>
        <name>Fe cation</name>
        <dbReference type="ChEBI" id="CHEBI:24875"/>
        <label>1</label>
    </ligand>
</feature>
<comment type="similarity">
    <text evidence="1 7">Belongs to the ferritin family. Prokaryotic subfamily.</text>
</comment>
<dbReference type="InterPro" id="IPR009040">
    <property type="entry name" value="Ferritin-like_diiron"/>
</dbReference>
<dbReference type="Gene3D" id="1.20.1260.10">
    <property type="match status" value="1"/>
</dbReference>
<comment type="subcellular location">
    <subcellularLocation>
        <location evidence="7">Cytoplasm</location>
    </subcellularLocation>
</comment>
<dbReference type="InterPro" id="IPR012347">
    <property type="entry name" value="Ferritin-like"/>
</dbReference>
<comment type="catalytic activity">
    <reaction evidence="7">
        <text>4 Fe(2+) + O2 + 6 H2O = 4 iron(III) oxide-hydroxide + 12 H(+)</text>
        <dbReference type="Rhea" id="RHEA:11972"/>
        <dbReference type="ChEBI" id="CHEBI:15377"/>
        <dbReference type="ChEBI" id="CHEBI:15378"/>
        <dbReference type="ChEBI" id="CHEBI:15379"/>
        <dbReference type="ChEBI" id="CHEBI:29033"/>
        <dbReference type="ChEBI" id="CHEBI:78619"/>
        <dbReference type="EC" id="1.16.3.2"/>
    </reaction>
</comment>
<comment type="caution">
    <text evidence="9">The sequence shown here is derived from an EMBL/GenBank/DDBJ whole genome shotgun (WGS) entry which is preliminary data.</text>
</comment>
<evidence type="ECO:0000256" key="3">
    <source>
        <dbReference type="ARBA" id="ARBA00022723"/>
    </source>
</evidence>
<dbReference type="InterPro" id="IPR001519">
    <property type="entry name" value="Ferritin"/>
</dbReference>
<feature type="binding site" evidence="6">
    <location>
        <position position="127"/>
    </location>
    <ligand>
        <name>Fe cation</name>
        <dbReference type="ChEBI" id="CHEBI:24875"/>
        <label>1</label>
    </ligand>
</feature>
<keyword evidence="2 7" id="KW-0409">Iron storage</keyword>
<feature type="binding site" evidence="6">
    <location>
        <position position="94"/>
    </location>
    <ligand>
        <name>Fe cation</name>
        <dbReference type="ChEBI" id="CHEBI:24875"/>
        <label>1</label>
    </ligand>
</feature>
<feature type="binding site" evidence="6">
    <location>
        <position position="50"/>
    </location>
    <ligand>
        <name>Fe cation</name>
        <dbReference type="ChEBI" id="CHEBI:24875"/>
        <label>1</label>
    </ligand>
</feature>
<dbReference type="FunFam" id="1.20.1260.10:FF:000001">
    <property type="entry name" value="Non-heme ferritin"/>
    <property type="match status" value="1"/>
</dbReference>
<proteinExistence type="inferred from homology"/>
<evidence type="ECO:0000259" key="8">
    <source>
        <dbReference type="PROSITE" id="PS50905"/>
    </source>
</evidence>
<reference evidence="9 10" key="1">
    <citation type="submission" date="2018-08" db="EMBL/GenBank/DDBJ databases">
        <title>Genome analysis of the thermophilic bacterium of the candidate phylum Aminicenantes from deep subsurface aquifer revealed its physiology and ecological role.</title>
        <authorList>
            <person name="Kadnikov V.V."/>
            <person name="Mardanov A.V."/>
            <person name="Beletsky A.V."/>
            <person name="Karnachuk O.V."/>
            <person name="Ravin N.V."/>
        </authorList>
    </citation>
    <scope>NUCLEOTIDE SEQUENCE [LARGE SCALE GENOMIC DNA]</scope>
    <source>
        <strain evidence="9">BY38</strain>
    </source>
</reference>
<accession>A0A3E2BPN8</accession>
<dbReference type="GO" id="GO:0004322">
    <property type="term" value="F:ferroxidase activity"/>
    <property type="evidence" value="ECO:0007669"/>
    <property type="project" value="TreeGrafter"/>
</dbReference>
<evidence type="ECO:0000256" key="4">
    <source>
        <dbReference type="ARBA" id="ARBA00023002"/>
    </source>
</evidence>
<dbReference type="SUPFAM" id="SSF47240">
    <property type="entry name" value="Ferritin-like"/>
    <property type="match status" value="1"/>
</dbReference>
<dbReference type="GO" id="GO:0006826">
    <property type="term" value="P:iron ion transport"/>
    <property type="evidence" value="ECO:0007669"/>
    <property type="project" value="InterPro"/>
</dbReference>
<dbReference type="GO" id="GO:0008199">
    <property type="term" value="F:ferric iron binding"/>
    <property type="evidence" value="ECO:0007669"/>
    <property type="project" value="InterPro"/>
</dbReference>
<evidence type="ECO:0000256" key="6">
    <source>
        <dbReference type="PIRSR" id="PIRSR601519-1"/>
    </source>
</evidence>
<comment type="function">
    <text evidence="7">Iron-storage protein.</text>
</comment>
<dbReference type="AlphaFoldDB" id="A0A3E2BPN8"/>
<dbReference type="Pfam" id="PF00210">
    <property type="entry name" value="Ferritin"/>
    <property type="match status" value="1"/>
</dbReference>
<dbReference type="PROSITE" id="PS50905">
    <property type="entry name" value="FERRITIN_LIKE"/>
    <property type="match status" value="1"/>
</dbReference>
<dbReference type="Proteomes" id="UP000257323">
    <property type="component" value="Unassembled WGS sequence"/>
</dbReference>
<protein>
    <recommendedName>
        <fullName evidence="7">Ferritin</fullName>
        <ecNumber evidence="7">1.16.3.2</ecNumber>
    </recommendedName>
</protein>
<dbReference type="InterPro" id="IPR041719">
    <property type="entry name" value="Ferritin_prok"/>
</dbReference>
<keyword evidence="3 6" id="KW-0479">Metal-binding</keyword>
<keyword evidence="4" id="KW-0560">Oxidoreductase</keyword>
<gene>
    <name evidence="9" type="ORF">OP8BY_1220</name>
</gene>
<dbReference type="EC" id="1.16.3.2" evidence="7"/>
<keyword evidence="5 6" id="KW-0408">Iron</keyword>
<dbReference type="InterPro" id="IPR009078">
    <property type="entry name" value="Ferritin-like_SF"/>
</dbReference>
<evidence type="ECO:0000256" key="5">
    <source>
        <dbReference type="ARBA" id="ARBA00023004"/>
    </source>
</evidence>
<dbReference type="GO" id="GO:0006879">
    <property type="term" value="P:intracellular iron ion homeostasis"/>
    <property type="evidence" value="ECO:0007669"/>
    <property type="project" value="UniProtKB-KW"/>
</dbReference>
<dbReference type="PANTHER" id="PTHR11431">
    <property type="entry name" value="FERRITIN"/>
    <property type="match status" value="1"/>
</dbReference>
<dbReference type="CDD" id="cd01055">
    <property type="entry name" value="Nonheme_Ferritin"/>
    <property type="match status" value="1"/>
</dbReference>
<evidence type="ECO:0000313" key="10">
    <source>
        <dbReference type="Proteomes" id="UP000257323"/>
    </source>
</evidence>